<dbReference type="Proteomes" id="UP000323011">
    <property type="component" value="Unassembled WGS sequence"/>
</dbReference>
<sequence>MAGMDAPLAPDKATRIGGPGPGSPSSSGSPVEPPRVPSAEEADAIASARAAETAPVGSLRSKRLQLQTLQTVWLGKLVPNFGQGFKASAVTLAACGAQAASGRQLVRFSKYSGIQEFADSVVLFVNVGGDSYANLFEFAPPHAAPTTAAAAPSASVPPPPGGRSAAKDVVLTWFARPRDRPDSPIIARLTSQYLAGHSDSKPQAESENAAATTVGLFMRDTRDSRPGGKSSPPLYVWCGTLQLLVVDFAASPMRFRWRLQDSKELQTSEHFQQLIGGD</sequence>
<organism evidence="2 3">
    <name type="scientific">Cafeteria roenbergensis</name>
    <name type="common">Marine flagellate</name>
    <dbReference type="NCBI Taxonomy" id="33653"/>
    <lineage>
        <taxon>Eukaryota</taxon>
        <taxon>Sar</taxon>
        <taxon>Stramenopiles</taxon>
        <taxon>Bigyra</taxon>
        <taxon>Opalozoa</taxon>
        <taxon>Bicosoecida</taxon>
        <taxon>Cafeteriaceae</taxon>
        <taxon>Cafeteria</taxon>
    </lineage>
</organism>
<comment type="caution">
    <text evidence="2">The sequence shown here is derived from an EMBL/GenBank/DDBJ whole genome shotgun (WGS) entry which is preliminary data.</text>
</comment>
<accession>A0A5A8D0R1</accession>
<name>A0A5A8D0R1_CAFRO</name>
<dbReference type="EMBL" id="VLTN01000001">
    <property type="protein sequence ID" value="KAA0157571.1"/>
    <property type="molecule type" value="Genomic_DNA"/>
</dbReference>
<gene>
    <name evidence="2" type="ORF">FNF29_00147</name>
</gene>
<feature type="region of interest" description="Disordered" evidence="1">
    <location>
        <begin position="1"/>
        <end position="47"/>
    </location>
</feature>
<evidence type="ECO:0000256" key="1">
    <source>
        <dbReference type="SAM" id="MobiDB-lite"/>
    </source>
</evidence>
<proteinExistence type="predicted"/>
<evidence type="ECO:0000313" key="3">
    <source>
        <dbReference type="Proteomes" id="UP000323011"/>
    </source>
</evidence>
<dbReference type="AlphaFoldDB" id="A0A5A8D0R1"/>
<reference evidence="2 3" key="1">
    <citation type="submission" date="2019-07" db="EMBL/GenBank/DDBJ databases">
        <title>Genomes of Cafeteria roenbergensis.</title>
        <authorList>
            <person name="Fischer M.G."/>
            <person name="Hackl T."/>
            <person name="Roman M."/>
        </authorList>
    </citation>
    <scope>NUCLEOTIDE SEQUENCE [LARGE SCALE GENOMIC DNA]</scope>
    <source>
        <strain evidence="2 3">BVI</strain>
    </source>
</reference>
<protein>
    <submittedName>
        <fullName evidence="2">Uncharacterized protein</fullName>
    </submittedName>
</protein>
<keyword evidence="3" id="KW-1185">Reference proteome</keyword>
<evidence type="ECO:0000313" key="2">
    <source>
        <dbReference type="EMBL" id="KAA0157571.1"/>
    </source>
</evidence>